<accession>A0ACA9JXC3</accession>
<reference evidence="1" key="1">
    <citation type="submission" date="2021-06" db="EMBL/GenBank/DDBJ databases">
        <authorList>
            <person name="Kallberg Y."/>
            <person name="Tangrot J."/>
            <person name="Rosling A."/>
        </authorList>
    </citation>
    <scope>NUCLEOTIDE SEQUENCE</scope>
    <source>
        <strain evidence="1">CL356</strain>
    </source>
</reference>
<keyword evidence="2" id="KW-1185">Reference proteome</keyword>
<dbReference type="Proteomes" id="UP000789525">
    <property type="component" value="Unassembled WGS sequence"/>
</dbReference>
<evidence type="ECO:0000313" key="2">
    <source>
        <dbReference type="Proteomes" id="UP000789525"/>
    </source>
</evidence>
<evidence type="ECO:0000313" key="1">
    <source>
        <dbReference type="EMBL" id="CAG8441130.1"/>
    </source>
</evidence>
<proteinExistence type="predicted"/>
<gene>
    <name evidence="1" type="ORF">ACOLOM_LOCUS235</name>
</gene>
<organism evidence="1 2">
    <name type="scientific">Acaulospora colombiana</name>
    <dbReference type="NCBI Taxonomy" id="27376"/>
    <lineage>
        <taxon>Eukaryota</taxon>
        <taxon>Fungi</taxon>
        <taxon>Fungi incertae sedis</taxon>
        <taxon>Mucoromycota</taxon>
        <taxon>Glomeromycotina</taxon>
        <taxon>Glomeromycetes</taxon>
        <taxon>Diversisporales</taxon>
        <taxon>Acaulosporaceae</taxon>
        <taxon>Acaulospora</taxon>
    </lineage>
</organism>
<name>A0ACA9JXC3_9GLOM</name>
<protein>
    <submittedName>
        <fullName evidence="1">10277_t:CDS:1</fullName>
    </submittedName>
</protein>
<sequence>MASTENEIYEESNGQLGNEKENDEVLQKSERAYGLRSLRVTVKNNKILVKETQKFLFLNFIVSITMIITWVFLLFIHNYHPKLIENYLKYVKSAISISAILTSVYSNIKFFFSECEYTESFPFPNNDEIVDVSLRLVKYEELSRVENTIKRRNEELKTTRKRYLILSISYILIMIAIFLYNVYSTSYPDGRSVIESIDFLIGFLIFTSVMLYFIQIFYPEWLQNPFSFIIISILEFIMHPLYYILWIFNYTKKDANSDTVKSFDDQIKVRCCCFSRYFTRVVFNDSEEENLERLFNGLGLKEKSGSVA</sequence>
<comment type="caution">
    <text evidence="1">The sequence shown here is derived from an EMBL/GenBank/DDBJ whole genome shotgun (WGS) entry which is preliminary data.</text>
</comment>
<dbReference type="EMBL" id="CAJVPT010000233">
    <property type="protein sequence ID" value="CAG8441130.1"/>
    <property type="molecule type" value="Genomic_DNA"/>
</dbReference>